<evidence type="ECO:0000313" key="2">
    <source>
        <dbReference type="Proteomes" id="UP000789860"/>
    </source>
</evidence>
<dbReference type="Proteomes" id="UP000789860">
    <property type="component" value="Unassembled WGS sequence"/>
</dbReference>
<gene>
    <name evidence="1" type="ORF">SCALOS_LOCUS11203</name>
</gene>
<accession>A0ACA9PQ55</accession>
<evidence type="ECO:0000313" key="1">
    <source>
        <dbReference type="EMBL" id="CAG8719551.1"/>
    </source>
</evidence>
<feature type="non-terminal residue" evidence="1">
    <location>
        <position position="136"/>
    </location>
</feature>
<dbReference type="EMBL" id="CAJVPM010046821">
    <property type="protein sequence ID" value="CAG8719551.1"/>
    <property type="molecule type" value="Genomic_DNA"/>
</dbReference>
<comment type="caution">
    <text evidence="1">The sequence shown here is derived from an EMBL/GenBank/DDBJ whole genome shotgun (WGS) entry which is preliminary data.</text>
</comment>
<name>A0ACA9PQ55_9GLOM</name>
<organism evidence="1 2">
    <name type="scientific">Scutellospora calospora</name>
    <dbReference type="NCBI Taxonomy" id="85575"/>
    <lineage>
        <taxon>Eukaryota</taxon>
        <taxon>Fungi</taxon>
        <taxon>Fungi incertae sedis</taxon>
        <taxon>Mucoromycota</taxon>
        <taxon>Glomeromycotina</taxon>
        <taxon>Glomeromycetes</taxon>
        <taxon>Diversisporales</taxon>
        <taxon>Gigasporaceae</taxon>
        <taxon>Scutellospora</taxon>
    </lineage>
</organism>
<sequence>GEAFPEITKHVTNVKDILNEEEESFSRTLDRGEKLFDTYLQKAKQNDTTLLSGADVWRLYDTYGFPVDLTRLMAEENGLSVDEQEFLKEQKKAKEISRNARNTDTDDREIVALDMHDIAKIELDKIANITDDNFKY</sequence>
<protein>
    <submittedName>
        <fullName evidence="1">9678_t:CDS:1</fullName>
    </submittedName>
</protein>
<keyword evidence="2" id="KW-1185">Reference proteome</keyword>
<proteinExistence type="predicted"/>
<feature type="non-terminal residue" evidence="1">
    <location>
        <position position="1"/>
    </location>
</feature>
<reference evidence="1" key="1">
    <citation type="submission" date="2021-06" db="EMBL/GenBank/DDBJ databases">
        <authorList>
            <person name="Kallberg Y."/>
            <person name="Tangrot J."/>
            <person name="Rosling A."/>
        </authorList>
    </citation>
    <scope>NUCLEOTIDE SEQUENCE</scope>
    <source>
        <strain evidence="1">AU212A</strain>
    </source>
</reference>